<protein>
    <recommendedName>
        <fullName evidence="1">SGNH hydrolase-type esterase domain-containing protein</fullName>
    </recommendedName>
</protein>
<evidence type="ECO:0000259" key="1">
    <source>
        <dbReference type="Pfam" id="PF13472"/>
    </source>
</evidence>
<dbReference type="Gene3D" id="2.60.120.260">
    <property type="entry name" value="Galactose-binding domain-like"/>
    <property type="match status" value="1"/>
</dbReference>
<dbReference type="AlphaFoldDB" id="A0A2K4ZA47"/>
<reference evidence="2 3" key="1">
    <citation type="submission" date="2018-01" db="EMBL/GenBank/DDBJ databases">
        <authorList>
            <person name="Gaut B.S."/>
            <person name="Morton B.R."/>
            <person name="Clegg M.T."/>
            <person name="Duvall M.R."/>
        </authorList>
    </citation>
    <scope>NUCLEOTIDE SEQUENCE [LARGE SCALE GENOMIC DNA]</scope>
    <source>
        <strain evidence="2">GP69</strain>
    </source>
</reference>
<feature type="domain" description="SGNH hydrolase-type esterase" evidence="1">
    <location>
        <begin position="161"/>
        <end position="319"/>
    </location>
</feature>
<accession>A0A2K4ZA47</accession>
<evidence type="ECO:0000313" key="3">
    <source>
        <dbReference type="Proteomes" id="UP000236311"/>
    </source>
</evidence>
<name>A0A2K4ZA47_9FIRM</name>
<dbReference type="EMBL" id="OFSM01000001">
    <property type="protein sequence ID" value="SOY27332.1"/>
    <property type="molecule type" value="Genomic_DNA"/>
</dbReference>
<dbReference type="Pfam" id="PF13472">
    <property type="entry name" value="Lipase_GDSL_2"/>
    <property type="match status" value="1"/>
</dbReference>
<dbReference type="InterPro" id="IPR013830">
    <property type="entry name" value="SGNH_hydro"/>
</dbReference>
<keyword evidence="3" id="KW-1185">Reference proteome</keyword>
<dbReference type="SUPFAM" id="SSF52266">
    <property type="entry name" value="SGNH hydrolase"/>
    <property type="match status" value="1"/>
</dbReference>
<gene>
    <name evidence="2" type="ORF">AMURIS_00036</name>
</gene>
<dbReference type="Proteomes" id="UP000236311">
    <property type="component" value="Unassembled WGS sequence"/>
</dbReference>
<organism evidence="2 3">
    <name type="scientific">Acetatifactor muris</name>
    <dbReference type="NCBI Taxonomy" id="879566"/>
    <lineage>
        <taxon>Bacteria</taxon>
        <taxon>Bacillati</taxon>
        <taxon>Bacillota</taxon>
        <taxon>Clostridia</taxon>
        <taxon>Lachnospirales</taxon>
        <taxon>Lachnospiraceae</taxon>
        <taxon>Acetatifactor</taxon>
    </lineage>
</organism>
<evidence type="ECO:0000313" key="2">
    <source>
        <dbReference type="EMBL" id="SOY27332.1"/>
    </source>
</evidence>
<dbReference type="RefSeq" id="WP_172454897.1">
    <property type="nucleotide sequence ID" value="NZ_JANJZD010000008.1"/>
</dbReference>
<sequence>MIWKNLEIHNAAELVEMDGGVTWTRIPGKIREGMEKEGGKFMAGNSTGVELRFVMKSDEVRIRMAALAPSTSVFHVFRGAIQGGWEDHEVDKYIFAEPGEYVIHKNKNPEVLKRIAEEFGQTWDPEVVRVVFDRGSFVLYDVVGETEPPKPEQCPARTLLAYGSSITHGSNSIDTSHSWVWQTAEALKMDNRNLGMAGACAMEPDLVDYIAAEGEKNRWNAAVLELGINVLDWAEDKIHARTANTLRQVAGRNPEKPVFVVSPFYCSDDYKNEGKAARWREIIEEEVKKAGYANVTYLNGLELLGDMSLISADEVHPNIYGVHQIAERLTGRLKENCGISR</sequence>
<proteinExistence type="predicted"/>
<dbReference type="Gene3D" id="3.40.50.1110">
    <property type="entry name" value="SGNH hydrolase"/>
    <property type="match status" value="1"/>
</dbReference>
<dbReference type="InterPro" id="IPR036514">
    <property type="entry name" value="SGNH_hydro_sf"/>
</dbReference>